<dbReference type="GeneID" id="40234671"/>
<gene>
    <name evidence="3" type="primary">7</name>
    <name evidence="3" type="ORF">BENEDICT_7</name>
</gene>
<dbReference type="SUPFAM" id="SSF47090">
    <property type="entry name" value="PGBD-like"/>
    <property type="match status" value="1"/>
</dbReference>
<dbReference type="Pfam" id="PF01471">
    <property type="entry name" value="PG_binding_1"/>
    <property type="match status" value="1"/>
</dbReference>
<dbReference type="InterPro" id="IPR036366">
    <property type="entry name" value="PGBDSf"/>
</dbReference>
<organism evidence="3 4">
    <name type="scientific">Mycobacterium phage Benedict</name>
    <dbReference type="NCBI Taxonomy" id="2902890"/>
    <lineage>
        <taxon>Viruses</taxon>
        <taxon>Duplodnaviria</taxon>
        <taxon>Heunggongvirae</taxon>
        <taxon>Uroviricota</taxon>
        <taxon>Caudoviricetes</taxon>
        <taxon>Benedictvirus</taxon>
        <taxon>Benedictvirus benedict</taxon>
    </lineage>
</organism>
<evidence type="ECO:0000259" key="2">
    <source>
        <dbReference type="Pfam" id="PF13539"/>
    </source>
</evidence>
<evidence type="ECO:0000313" key="4">
    <source>
        <dbReference type="Proteomes" id="UP000008396"/>
    </source>
</evidence>
<protein>
    <submittedName>
        <fullName evidence="3">Lysin A</fullName>
    </submittedName>
</protein>
<keyword evidence="4" id="KW-1185">Reference proteome</keyword>
<dbReference type="SUPFAM" id="SSF55166">
    <property type="entry name" value="Hedgehog/DD-peptidase"/>
    <property type="match status" value="1"/>
</dbReference>
<feature type="domain" description="Peptidase M15C" evidence="2">
    <location>
        <begin position="82"/>
        <end position="141"/>
    </location>
</feature>
<evidence type="ECO:0000259" key="1">
    <source>
        <dbReference type="Pfam" id="PF01471"/>
    </source>
</evidence>
<dbReference type="OrthoDB" id="6742at10239"/>
<sequence length="313" mass="34858">MYPNRKAHMSFRTVYGHDWSENGWRMCNRDECVVVAGPFMNTAPLRRGPAEILLGEFVRRYHAVCAPVVSSVWGWSEENDVGNSNHLSGTAVDINAPQWPWGLKKMPADLIARINVLLDFFEGSIYWGRNWNRPDEMHFQLNWPEGDARYARILQKITGAPPVTPHVPNLPQDDSELLMRGSANAEQTRILQNGLKKVFPSYAGHLAVDGDYGPETEKAVRRFQSATPGLVADGIVGPQTRAALAKYNIILKPATPEKVIIVDKQPVIVGPADDQLNMRWNRLGGKTLVEAVAEIRDAVTGSKDKDKEGVVLK</sequence>
<feature type="domain" description="Peptidoglycan binding-like" evidence="1">
    <location>
        <begin position="186"/>
        <end position="244"/>
    </location>
</feature>
<dbReference type="InterPro" id="IPR002477">
    <property type="entry name" value="Peptidoglycan-bd-like"/>
</dbReference>
<dbReference type="Gene3D" id="3.30.1380.10">
    <property type="match status" value="1"/>
</dbReference>
<dbReference type="Pfam" id="PF13539">
    <property type="entry name" value="Peptidase_M15_4"/>
    <property type="match status" value="1"/>
</dbReference>
<dbReference type="RefSeq" id="YP_009637910.1">
    <property type="nucleotide sequence ID" value="NC_042331.1"/>
</dbReference>
<accession>G1EDF4</accession>
<name>G1EDF4_9CAUD</name>
<reference evidence="3 4" key="1">
    <citation type="journal article" date="2012" name="J. Virol.">
        <title>Complete Genome Sequences of 138 Mycobacteriophages.</title>
        <authorList>
            <consortium name="the Science Education Alliance Phage Hunters Advancing Genomics and Evolutionary Science Program"/>
            <consortium name="the KwaZulu-Natal Research Institute for Tuberculosis and HIV Mycobacterial Genetics Course Students"/>
            <consortium name="the Phage Hunters Integrating Research and Education Program"/>
            <person name="Hatfull G.F."/>
        </authorList>
    </citation>
    <scope>NUCLEOTIDE SEQUENCE [LARGE SCALE GENOMIC DNA]</scope>
</reference>
<dbReference type="Gene3D" id="1.10.101.10">
    <property type="entry name" value="PGBD-like superfamily/PGBD"/>
    <property type="match status" value="1"/>
</dbReference>
<dbReference type="Proteomes" id="UP000008396">
    <property type="component" value="Segment"/>
</dbReference>
<dbReference type="InterPro" id="IPR036365">
    <property type="entry name" value="PGBD-like_sf"/>
</dbReference>
<proteinExistence type="predicted"/>
<evidence type="ECO:0000313" key="3">
    <source>
        <dbReference type="EMBL" id="AEJ93402.1"/>
    </source>
</evidence>
<dbReference type="EMBL" id="JN083852">
    <property type="protein sequence ID" value="AEJ93402.1"/>
    <property type="molecule type" value="Genomic_DNA"/>
</dbReference>
<dbReference type="InterPro" id="IPR039561">
    <property type="entry name" value="Peptidase_M15C"/>
</dbReference>
<dbReference type="InterPro" id="IPR009045">
    <property type="entry name" value="Zn_M74/Hedgehog-like"/>
</dbReference>
<dbReference type="GO" id="GO:0008233">
    <property type="term" value="F:peptidase activity"/>
    <property type="evidence" value="ECO:0007669"/>
    <property type="project" value="InterPro"/>
</dbReference>